<keyword evidence="4 7" id="KW-0812">Transmembrane</keyword>
<evidence type="ECO:0000256" key="5">
    <source>
        <dbReference type="ARBA" id="ARBA00022989"/>
    </source>
</evidence>
<evidence type="ECO:0000256" key="7">
    <source>
        <dbReference type="SAM" id="Phobius"/>
    </source>
</evidence>
<reference evidence="9" key="2">
    <citation type="journal article" date="2021" name="PeerJ">
        <title>Extensive microbial diversity within the chicken gut microbiome revealed by metagenomics and culture.</title>
        <authorList>
            <person name="Gilroy R."/>
            <person name="Ravi A."/>
            <person name="Getino M."/>
            <person name="Pursley I."/>
            <person name="Horton D.L."/>
            <person name="Alikhan N.F."/>
            <person name="Baker D."/>
            <person name="Gharbi K."/>
            <person name="Hall N."/>
            <person name="Watson M."/>
            <person name="Adriaenssens E.M."/>
            <person name="Foster-Nyarko E."/>
            <person name="Jarju S."/>
            <person name="Secka A."/>
            <person name="Antonio M."/>
            <person name="Oren A."/>
            <person name="Chaudhuri R.R."/>
            <person name="La Ragione R."/>
            <person name="Hildebrand F."/>
            <person name="Pallen M.J."/>
        </authorList>
    </citation>
    <scope>NUCLEOTIDE SEQUENCE</scope>
    <source>
        <strain evidence="9">10192</strain>
    </source>
</reference>
<evidence type="ECO:0000256" key="2">
    <source>
        <dbReference type="ARBA" id="ARBA00022676"/>
    </source>
</evidence>
<dbReference type="SUPFAM" id="SSF53448">
    <property type="entry name" value="Nucleotide-diphospho-sugar transferases"/>
    <property type="match status" value="1"/>
</dbReference>
<name>A0A9D9DSQ5_9BACT</name>
<gene>
    <name evidence="9" type="ORF">IAC76_08345</name>
</gene>
<dbReference type="EMBL" id="JADIND010000189">
    <property type="protein sequence ID" value="MBO8431380.1"/>
    <property type="molecule type" value="Genomic_DNA"/>
</dbReference>
<evidence type="ECO:0000256" key="3">
    <source>
        <dbReference type="ARBA" id="ARBA00022679"/>
    </source>
</evidence>
<reference evidence="9" key="1">
    <citation type="submission" date="2020-10" db="EMBL/GenBank/DDBJ databases">
        <authorList>
            <person name="Gilroy R."/>
        </authorList>
    </citation>
    <scope>NUCLEOTIDE SEQUENCE</scope>
    <source>
        <strain evidence="9">10192</strain>
    </source>
</reference>
<accession>A0A9D9DSQ5</accession>
<feature type="transmembrane region" description="Helical" evidence="7">
    <location>
        <begin position="240"/>
        <end position="260"/>
    </location>
</feature>
<dbReference type="PANTHER" id="PTHR48090:SF1">
    <property type="entry name" value="PROPHAGE BACTOPRENOL GLUCOSYL TRANSFERASE HOMOLOG"/>
    <property type="match status" value="1"/>
</dbReference>
<dbReference type="AlphaFoldDB" id="A0A9D9DSQ5"/>
<keyword evidence="2" id="KW-0328">Glycosyltransferase</keyword>
<evidence type="ECO:0000313" key="9">
    <source>
        <dbReference type="EMBL" id="MBO8431380.1"/>
    </source>
</evidence>
<keyword evidence="5 7" id="KW-1133">Transmembrane helix</keyword>
<comment type="caution">
    <text evidence="9">The sequence shown here is derived from an EMBL/GenBank/DDBJ whole genome shotgun (WGS) entry which is preliminary data.</text>
</comment>
<evidence type="ECO:0000256" key="6">
    <source>
        <dbReference type="ARBA" id="ARBA00023136"/>
    </source>
</evidence>
<dbReference type="InterPro" id="IPR050256">
    <property type="entry name" value="Glycosyltransferase_2"/>
</dbReference>
<dbReference type="Gene3D" id="3.90.550.10">
    <property type="entry name" value="Spore Coat Polysaccharide Biosynthesis Protein SpsA, Chain A"/>
    <property type="match status" value="1"/>
</dbReference>
<dbReference type="GO" id="GO:0016757">
    <property type="term" value="F:glycosyltransferase activity"/>
    <property type="evidence" value="ECO:0007669"/>
    <property type="project" value="UniProtKB-KW"/>
</dbReference>
<dbReference type="InterPro" id="IPR029044">
    <property type="entry name" value="Nucleotide-diphossugar_trans"/>
</dbReference>
<evidence type="ECO:0000313" key="10">
    <source>
        <dbReference type="Proteomes" id="UP000823632"/>
    </source>
</evidence>
<evidence type="ECO:0000259" key="8">
    <source>
        <dbReference type="Pfam" id="PF00535"/>
    </source>
</evidence>
<dbReference type="Pfam" id="PF00535">
    <property type="entry name" value="Glycos_transf_2"/>
    <property type="match status" value="1"/>
</dbReference>
<protein>
    <submittedName>
        <fullName evidence="9">Glycosyltransferase family 2 protein</fullName>
    </submittedName>
</protein>
<comment type="subcellular location">
    <subcellularLocation>
        <location evidence="1">Membrane</location>
        <topology evidence="1">Multi-pass membrane protein</topology>
    </subcellularLocation>
</comment>
<sequence>MKIPQLAVIIPCYNEELCIESTVSKLFEVFKYLIDKNKIKADSYIYLIDDGSTDSTWSIIAQLHNNDSRVKGLKFIRNYGNQKALIAGLESVNQIGCDCVVSIDADLQQDEWAIEKFIDKYMEGYDIVSGIRNDRNTDSFFKRSSAILFYRTMNILGAKIPMNHSDYRLVSKRGLNVMEQYHEKALFLRGFFHEVGLKTAYVHFDVKPRAAGVSKFNFMSLTALALNGITSFSVVPLRFIAVLGFFMALFGFAAGVEAVVEKLLYNNSPNGMATTIILLCVFGGTQLFCLGIIGEYVGQVYREVKARPRYIKDIELK</sequence>
<dbReference type="PANTHER" id="PTHR48090">
    <property type="entry name" value="UNDECAPRENYL-PHOSPHATE 4-DEOXY-4-FORMAMIDO-L-ARABINOSE TRANSFERASE-RELATED"/>
    <property type="match status" value="1"/>
</dbReference>
<dbReference type="GO" id="GO:0005886">
    <property type="term" value="C:plasma membrane"/>
    <property type="evidence" value="ECO:0007669"/>
    <property type="project" value="TreeGrafter"/>
</dbReference>
<proteinExistence type="predicted"/>
<keyword evidence="6 7" id="KW-0472">Membrane</keyword>
<keyword evidence="3" id="KW-0808">Transferase</keyword>
<feature type="domain" description="Glycosyltransferase 2-like" evidence="8">
    <location>
        <begin position="8"/>
        <end position="174"/>
    </location>
</feature>
<feature type="transmembrane region" description="Helical" evidence="7">
    <location>
        <begin position="272"/>
        <end position="293"/>
    </location>
</feature>
<dbReference type="Proteomes" id="UP000823632">
    <property type="component" value="Unassembled WGS sequence"/>
</dbReference>
<evidence type="ECO:0000256" key="4">
    <source>
        <dbReference type="ARBA" id="ARBA00022692"/>
    </source>
</evidence>
<evidence type="ECO:0000256" key="1">
    <source>
        <dbReference type="ARBA" id="ARBA00004141"/>
    </source>
</evidence>
<dbReference type="CDD" id="cd04187">
    <property type="entry name" value="DPM1_like_bac"/>
    <property type="match status" value="1"/>
</dbReference>
<organism evidence="9 10">
    <name type="scientific">Candidatus Scatousia excrementipullorum</name>
    <dbReference type="NCBI Taxonomy" id="2840936"/>
    <lineage>
        <taxon>Bacteria</taxon>
        <taxon>Candidatus Scatousia</taxon>
    </lineage>
</organism>
<dbReference type="InterPro" id="IPR001173">
    <property type="entry name" value="Glyco_trans_2-like"/>
</dbReference>